<dbReference type="EMBL" id="MU826350">
    <property type="protein sequence ID" value="KAJ7381263.1"/>
    <property type="molecule type" value="Genomic_DNA"/>
</dbReference>
<feature type="compositionally biased region" description="Basic and acidic residues" evidence="1">
    <location>
        <begin position="72"/>
        <end position="85"/>
    </location>
</feature>
<comment type="caution">
    <text evidence="2">The sequence shown here is derived from an EMBL/GenBank/DDBJ whole genome shotgun (WGS) entry which is preliminary data.</text>
</comment>
<keyword evidence="3" id="KW-1185">Reference proteome</keyword>
<evidence type="ECO:0000313" key="2">
    <source>
        <dbReference type="EMBL" id="KAJ7381263.1"/>
    </source>
</evidence>
<gene>
    <name evidence="2" type="ORF">OS493_001381</name>
</gene>
<reference evidence="2" key="1">
    <citation type="submission" date="2023-01" db="EMBL/GenBank/DDBJ databases">
        <title>Genome assembly of the deep-sea coral Lophelia pertusa.</title>
        <authorList>
            <person name="Herrera S."/>
            <person name="Cordes E."/>
        </authorList>
    </citation>
    <scope>NUCLEOTIDE SEQUENCE</scope>
    <source>
        <strain evidence="2">USNM1676648</strain>
        <tissue evidence="2">Polyp</tissue>
    </source>
</reference>
<protein>
    <submittedName>
        <fullName evidence="2">Uncharacterized protein</fullName>
    </submittedName>
</protein>
<dbReference type="OrthoDB" id="5986446at2759"/>
<evidence type="ECO:0000313" key="3">
    <source>
        <dbReference type="Proteomes" id="UP001163046"/>
    </source>
</evidence>
<organism evidence="2 3">
    <name type="scientific">Desmophyllum pertusum</name>
    <dbReference type="NCBI Taxonomy" id="174260"/>
    <lineage>
        <taxon>Eukaryota</taxon>
        <taxon>Metazoa</taxon>
        <taxon>Cnidaria</taxon>
        <taxon>Anthozoa</taxon>
        <taxon>Hexacorallia</taxon>
        <taxon>Scleractinia</taxon>
        <taxon>Caryophylliina</taxon>
        <taxon>Caryophylliidae</taxon>
        <taxon>Desmophyllum</taxon>
    </lineage>
</organism>
<name>A0A9W9ZII6_9CNID</name>
<feature type="compositionally biased region" description="Low complexity" evidence="1">
    <location>
        <begin position="91"/>
        <end position="101"/>
    </location>
</feature>
<feature type="region of interest" description="Disordered" evidence="1">
    <location>
        <begin position="70"/>
        <end position="143"/>
    </location>
</feature>
<proteinExistence type="predicted"/>
<feature type="compositionally biased region" description="Polar residues" evidence="1">
    <location>
        <begin position="30"/>
        <end position="40"/>
    </location>
</feature>
<evidence type="ECO:0000256" key="1">
    <source>
        <dbReference type="SAM" id="MobiDB-lite"/>
    </source>
</evidence>
<sequence length="143" mass="15825">MLTSNSKEFQTNGHSTIIPLEVIYEDKTVPKSTPKGQTNPEFIGDDDDDDNDIYKAQLLLFLKQSHLIRPHVYPDEQDNKSDTSESRSTSRKSSAVSMASDKIQEDKDEPALDVETSHVSNNSTIDGQTSASQGEKILPTTVL</sequence>
<feature type="compositionally biased region" description="Polar residues" evidence="1">
    <location>
        <begin position="1"/>
        <end position="15"/>
    </location>
</feature>
<dbReference type="Proteomes" id="UP001163046">
    <property type="component" value="Unassembled WGS sequence"/>
</dbReference>
<dbReference type="AlphaFoldDB" id="A0A9W9ZII6"/>
<feature type="compositionally biased region" description="Polar residues" evidence="1">
    <location>
        <begin position="117"/>
        <end position="133"/>
    </location>
</feature>
<accession>A0A9W9ZII6</accession>
<feature type="region of interest" description="Disordered" evidence="1">
    <location>
        <begin position="1"/>
        <end position="49"/>
    </location>
</feature>